<evidence type="ECO:0000313" key="1">
    <source>
        <dbReference type="Proteomes" id="UP000036681"/>
    </source>
</evidence>
<proteinExistence type="predicted"/>
<dbReference type="WBParaSite" id="ALUE_0001452101-mRNA-1">
    <property type="protein sequence ID" value="ALUE_0001452101-mRNA-1"/>
    <property type="gene ID" value="ALUE_0001452101"/>
</dbReference>
<evidence type="ECO:0000313" key="2">
    <source>
        <dbReference type="WBParaSite" id="ALUE_0001452101-mRNA-1"/>
    </source>
</evidence>
<reference evidence="2" key="1">
    <citation type="submission" date="2017-02" db="UniProtKB">
        <authorList>
            <consortium name="WormBaseParasite"/>
        </authorList>
    </citation>
    <scope>IDENTIFICATION</scope>
</reference>
<organism evidence="1 2">
    <name type="scientific">Ascaris lumbricoides</name>
    <name type="common">Giant roundworm</name>
    <dbReference type="NCBI Taxonomy" id="6252"/>
    <lineage>
        <taxon>Eukaryota</taxon>
        <taxon>Metazoa</taxon>
        <taxon>Ecdysozoa</taxon>
        <taxon>Nematoda</taxon>
        <taxon>Chromadorea</taxon>
        <taxon>Rhabditida</taxon>
        <taxon>Spirurina</taxon>
        <taxon>Ascaridomorpha</taxon>
        <taxon>Ascaridoidea</taxon>
        <taxon>Ascarididae</taxon>
        <taxon>Ascaris</taxon>
    </lineage>
</organism>
<keyword evidence="1" id="KW-1185">Reference proteome</keyword>
<sequence>MLVSVQEYNLEKEWQAKNGFLILVRKPTRVKRTKREDEEDRNNPKYQFLFYKLKKRLDRHKSAEEINLCHLMNHLLTIVRWIAATDSNTEARILMEKMLSLRRW</sequence>
<dbReference type="AlphaFoldDB" id="A0A0M3IAD3"/>
<dbReference type="Proteomes" id="UP000036681">
    <property type="component" value="Unplaced"/>
</dbReference>
<accession>A0A0M3IAD3</accession>
<name>A0A0M3IAD3_ASCLU</name>
<protein>
    <submittedName>
        <fullName evidence="2">Ras-GEF domain-containing protein</fullName>
    </submittedName>
</protein>